<sequence length="156" mass="17366">MDEYLWIKYAHILGATVIFGTGIGTAFQMWAAHRSRDVRGLALVTRNVVKADWIFTTPAVLLQPLTGTVLAVSAGYGLHDRWLLGAILLYGLTGLCWLPVVWIQIKLRDLAAQAAATSQPLPAAYDRLFRWWFVLGVPAFGSVLVIFHLMIQKPTF</sequence>
<reference evidence="2" key="1">
    <citation type="submission" date="2022-05" db="EMBL/GenBank/DDBJ databases">
        <authorList>
            <person name="Pankratov T."/>
        </authorList>
    </citation>
    <scope>NUCLEOTIDE SEQUENCE</scope>
    <source>
        <strain evidence="2">BP6-180914</strain>
    </source>
</reference>
<feature type="transmembrane region" description="Helical" evidence="1">
    <location>
        <begin position="12"/>
        <end position="32"/>
    </location>
</feature>
<proteinExistence type="predicted"/>
<keyword evidence="1" id="KW-1133">Transmembrane helix</keyword>
<feature type="transmembrane region" description="Helical" evidence="1">
    <location>
        <begin position="82"/>
        <end position="103"/>
    </location>
</feature>
<dbReference type="AlphaFoldDB" id="A0AA41YYP1"/>
<accession>A0AA41YYP1</accession>
<gene>
    <name evidence="2" type="ORF">M8523_23705</name>
</gene>
<dbReference type="RefSeq" id="WP_282587393.1">
    <property type="nucleotide sequence ID" value="NZ_JAMOIM010000020.1"/>
</dbReference>
<dbReference type="Pfam" id="PF10027">
    <property type="entry name" value="DUF2269"/>
    <property type="match status" value="1"/>
</dbReference>
<feature type="transmembrane region" description="Helical" evidence="1">
    <location>
        <begin position="131"/>
        <end position="151"/>
    </location>
</feature>
<protein>
    <submittedName>
        <fullName evidence="2">DUF2269 domain-containing protein</fullName>
    </submittedName>
</protein>
<keyword evidence="1" id="KW-0472">Membrane</keyword>
<keyword evidence="3" id="KW-1185">Reference proteome</keyword>
<evidence type="ECO:0000256" key="1">
    <source>
        <dbReference type="SAM" id="Phobius"/>
    </source>
</evidence>
<dbReference type="EMBL" id="JAMOIM010000020">
    <property type="protein sequence ID" value="MCW6511016.1"/>
    <property type="molecule type" value="Genomic_DNA"/>
</dbReference>
<keyword evidence="1" id="KW-0812">Transmembrane</keyword>
<dbReference type="InterPro" id="IPR018729">
    <property type="entry name" value="DUF2269_transmembrane"/>
</dbReference>
<dbReference type="Proteomes" id="UP001165667">
    <property type="component" value="Unassembled WGS sequence"/>
</dbReference>
<evidence type="ECO:0000313" key="2">
    <source>
        <dbReference type="EMBL" id="MCW6511016.1"/>
    </source>
</evidence>
<organism evidence="2 3">
    <name type="scientific">Lichenifustis flavocetrariae</name>
    <dbReference type="NCBI Taxonomy" id="2949735"/>
    <lineage>
        <taxon>Bacteria</taxon>
        <taxon>Pseudomonadati</taxon>
        <taxon>Pseudomonadota</taxon>
        <taxon>Alphaproteobacteria</taxon>
        <taxon>Hyphomicrobiales</taxon>
        <taxon>Lichenihabitantaceae</taxon>
        <taxon>Lichenifustis</taxon>
    </lineage>
</organism>
<name>A0AA41YYP1_9HYPH</name>
<comment type="caution">
    <text evidence="2">The sequence shown here is derived from an EMBL/GenBank/DDBJ whole genome shotgun (WGS) entry which is preliminary data.</text>
</comment>
<evidence type="ECO:0000313" key="3">
    <source>
        <dbReference type="Proteomes" id="UP001165667"/>
    </source>
</evidence>
<feature type="transmembrane region" description="Helical" evidence="1">
    <location>
        <begin position="53"/>
        <end position="76"/>
    </location>
</feature>